<evidence type="ECO:0000313" key="5">
    <source>
        <dbReference type="EMBL" id="KAJ4344779.1"/>
    </source>
</evidence>
<protein>
    <recommendedName>
        <fullName evidence="4">3'-5' exonuclease domain-containing protein</fullName>
    </recommendedName>
</protein>
<dbReference type="CDD" id="cd06141">
    <property type="entry name" value="WRN_exo"/>
    <property type="match status" value="1"/>
</dbReference>
<feature type="compositionally biased region" description="Polar residues" evidence="3">
    <location>
        <begin position="1016"/>
        <end position="1025"/>
    </location>
</feature>
<evidence type="ECO:0000256" key="3">
    <source>
        <dbReference type="SAM" id="MobiDB-lite"/>
    </source>
</evidence>
<dbReference type="GeneID" id="80916053"/>
<dbReference type="GO" id="GO:0005737">
    <property type="term" value="C:cytoplasm"/>
    <property type="evidence" value="ECO:0007669"/>
    <property type="project" value="TreeGrafter"/>
</dbReference>
<dbReference type="Pfam" id="PF01612">
    <property type="entry name" value="DNA_pol_A_exo1"/>
    <property type="match status" value="1"/>
</dbReference>
<name>A0A9W8X9B8_9PLEO</name>
<evidence type="ECO:0000313" key="6">
    <source>
        <dbReference type="Proteomes" id="UP001140513"/>
    </source>
</evidence>
<keyword evidence="2" id="KW-0378">Hydrolase</keyword>
<feature type="compositionally biased region" description="Acidic residues" evidence="3">
    <location>
        <begin position="961"/>
        <end position="1002"/>
    </location>
</feature>
<dbReference type="PANTHER" id="PTHR13620">
    <property type="entry name" value="3-5 EXONUCLEASE"/>
    <property type="match status" value="1"/>
</dbReference>
<dbReference type="GO" id="GO:0006139">
    <property type="term" value="P:nucleobase-containing compound metabolic process"/>
    <property type="evidence" value="ECO:0007669"/>
    <property type="project" value="InterPro"/>
</dbReference>
<evidence type="ECO:0000259" key="4">
    <source>
        <dbReference type="SMART" id="SM00474"/>
    </source>
</evidence>
<dbReference type="SUPFAM" id="SSF53098">
    <property type="entry name" value="Ribonuclease H-like"/>
    <property type="match status" value="1"/>
</dbReference>
<feature type="domain" description="3'-5' exonuclease" evidence="4">
    <location>
        <begin position="715"/>
        <end position="913"/>
    </location>
</feature>
<dbReference type="OrthoDB" id="1920326at2759"/>
<dbReference type="InterPro" id="IPR051132">
    <property type="entry name" value="3-5_Exonuclease_domain"/>
</dbReference>
<dbReference type="GO" id="GO:0008408">
    <property type="term" value="F:3'-5' exonuclease activity"/>
    <property type="evidence" value="ECO:0007669"/>
    <property type="project" value="InterPro"/>
</dbReference>
<dbReference type="RefSeq" id="XP_056065231.1">
    <property type="nucleotide sequence ID" value="XM_056221244.1"/>
</dbReference>
<keyword evidence="6" id="KW-1185">Reference proteome</keyword>
<dbReference type="GO" id="GO:0005634">
    <property type="term" value="C:nucleus"/>
    <property type="evidence" value="ECO:0007669"/>
    <property type="project" value="TreeGrafter"/>
</dbReference>
<dbReference type="Proteomes" id="UP001140513">
    <property type="component" value="Unassembled WGS sequence"/>
</dbReference>
<dbReference type="InterPro" id="IPR002562">
    <property type="entry name" value="3'-5'_exonuclease_dom"/>
</dbReference>
<feature type="compositionally biased region" description="Polar residues" evidence="3">
    <location>
        <begin position="627"/>
        <end position="636"/>
    </location>
</feature>
<feature type="compositionally biased region" description="Acidic residues" evidence="3">
    <location>
        <begin position="651"/>
        <end position="670"/>
    </location>
</feature>
<organism evidence="5 6">
    <name type="scientific">Didymosphaeria variabile</name>
    <dbReference type="NCBI Taxonomy" id="1932322"/>
    <lineage>
        <taxon>Eukaryota</taxon>
        <taxon>Fungi</taxon>
        <taxon>Dikarya</taxon>
        <taxon>Ascomycota</taxon>
        <taxon>Pezizomycotina</taxon>
        <taxon>Dothideomycetes</taxon>
        <taxon>Pleosporomycetidae</taxon>
        <taxon>Pleosporales</taxon>
        <taxon>Massarineae</taxon>
        <taxon>Didymosphaeriaceae</taxon>
        <taxon>Didymosphaeria</taxon>
    </lineage>
</organism>
<dbReference type="Gene3D" id="3.30.420.10">
    <property type="entry name" value="Ribonuclease H-like superfamily/Ribonuclease H"/>
    <property type="match status" value="1"/>
</dbReference>
<keyword evidence="1" id="KW-0540">Nuclease</keyword>
<feature type="compositionally biased region" description="Polar residues" evidence="3">
    <location>
        <begin position="585"/>
        <end position="594"/>
    </location>
</feature>
<comment type="caution">
    <text evidence="5">The sequence shown here is derived from an EMBL/GenBank/DDBJ whole genome shotgun (WGS) entry which is preliminary data.</text>
</comment>
<dbReference type="InterPro" id="IPR036397">
    <property type="entry name" value="RNaseH_sf"/>
</dbReference>
<dbReference type="GO" id="GO:0003676">
    <property type="term" value="F:nucleic acid binding"/>
    <property type="evidence" value="ECO:0007669"/>
    <property type="project" value="InterPro"/>
</dbReference>
<feature type="compositionally biased region" description="Low complexity" evidence="3">
    <location>
        <begin position="1049"/>
        <end position="1058"/>
    </location>
</feature>
<evidence type="ECO:0000256" key="2">
    <source>
        <dbReference type="ARBA" id="ARBA00022801"/>
    </source>
</evidence>
<feature type="region of interest" description="Disordered" evidence="3">
    <location>
        <begin position="580"/>
        <end position="678"/>
    </location>
</feature>
<dbReference type="EMBL" id="JAPEUX010000010">
    <property type="protein sequence ID" value="KAJ4344779.1"/>
    <property type="molecule type" value="Genomic_DNA"/>
</dbReference>
<feature type="region of interest" description="Disordered" evidence="3">
    <location>
        <begin position="914"/>
        <end position="1084"/>
    </location>
</feature>
<proteinExistence type="predicted"/>
<sequence length="1289" mass="145712">MVNLPTRIRQRKRMRARMQKYLAQRLLPRSARPSDMDHDDYAVEWDTVTDSPKVRGARLFTERVDDMAKEIMYLGDDIHDAIQRSIADLTTLRAGPETSGAATPTTSQSVAARMAMLTSLKVTRLQTAKLRATLVKLCHFYRALLRHASGVPNDVSPTIHALRRERFLLHYKCAVARGLSEELSRDVRGMALDAIPGFVARLRIQAVHLAKEISIATHYIKIGSTRLYGLKLAEAGGEGLGSNHAFLFWNSHQFEFRLKDLRALRLQLRAEALFPLSTQYSTSMTNMFRDIDTRIWRFNDNASAIENSFKDLRRQIERNAIMAGRSGALEPFAITIRKQLVESLKAKYREDNPGLRRWGYQHTRWYMRIRYISLAQPQDVSRQSVRRKHRSERQKHIRKLSSPLHVRYFITSSGWAKPRTRKHKPIRNVRKQLQVRRRTALGKLRRLLSATLLSYQSRTFKSMRSADRLASLPKKEKPSSVTQVGMTIAALGFYKKTDEENNNIKTNYSRKVEPLTNKSGRPLVRWKEAQGKPMRVLPQFRPRFTATQPMRAPHPTSISFSSDAWAQSVDVLTIPDASGRRSLVSECSTSSPGGRTSDDKSDIEHSRNDSKGEHQPKHPEHPEHQPDGQNTQSPNENMDKLSKNDPPSESEHDDESESEFDEDSEIEEPVEEHTPLTYQIPPDVLYNALQAPTQTRGSYWSQKLYRSPEDKELLLHYCVNMEVSERVAKHFLNEKVVGFDIEWKPFGYVDSIKENASLIQLATEDRIALFHIARFPGRTPEQLMPPTLKAVLESAETFKVGVAVKGDCSRLEKYFGMNIHGVFELSRLHNLVEYYKTEPSKVNNKLVKLATQVHQHLLLPLHKGEPFVDEPLRLSSVRESDWSRPLDYEQIHYAAADAYAGFRLFDVMESKRKKLKPTPPIPRLCDYDNKPAPRTTPKAKRAKKATPDTEKIVAGSLSGLEAEDAEEEAYETAAEELAEEEEDEDADSESASESSEDEDPDADYAPKVRGRIALGQGSSDPSTASEVPAHHIGRADISSLTGLDPRYPELPSLSAAEESTSEESEAFDPPPKAPRRRRVAKPAQEAKVLLAKAEESEDEFPDPELEEAFATMVLDEPSKTASNPATEAAPEVDETNSALDMDPLQIEEEPSQPSLSTTAPTPTFTPLIQPDPTAHTPEFTLATTWAQNYLISTIPSPSSTVSPRIRATVPPLRAYHLWHHQRVPLDAIGAHLRDPPLAQSTVSSYIIQAINMEKLEYRDEDLINLMGTLPANLKLGRYGWLSRKLGIVR</sequence>
<dbReference type="SMART" id="SM00474">
    <property type="entry name" value="35EXOc"/>
    <property type="match status" value="1"/>
</dbReference>
<feature type="compositionally biased region" description="Basic and acidic residues" evidence="3">
    <location>
        <begin position="596"/>
        <end position="626"/>
    </location>
</feature>
<reference evidence="5" key="1">
    <citation type="submission" date="2022-10" db="EMBL/GenBank/DDBJ databases">
        <title>Tapping the CABI collections for fungal endophytes: first genome assemblies for Collariella, Neodidymelliopsis, Ascochyta clinopodiicola, Didymella pomorum, Didymosphaeria variabile, Neocosmospora piperis and Neocucurbitaria cava.</title>
        <authorList>
            <person name="Hill R."/>
        </authorList>
    </citation>
    <scope>NUCLEOTIDE SEQUENCE</scope>
    <source>
        <strain evidence="5">IMI 356815</strain>
    </source>
</reference>
<accession>A0A9W8X9B8</accession>
<evidence type="ECO:0000256" key="1">
    <source>
        <dbReference type="ARBA" id="ARBA00022722"/>
    </source>
</evidence>
<feature type="region of interest" description="Disordered" evidence="3">
    <location>
        <begin position="1117"/>
        <end position="1137"/>
    </location>
</feature>
<gene>
    <name evidence="5" type="ORF">N0V89_012523</name>
</gene>
<dbReference type="InterPro" id="IPR012337">
    <property type="entry name" value="RNaseH-like_sf"/>
</dbReference>
<dbReference type="PANTHER" id="PTHR13620:SF104">
    <property type="entry name" value="EXONUCLEASE 3'-5' DOMAIN-CONTAINING PROTEIN 2"/>
    <property type="match status" value="1"/>
</dbReference>